<protein>
    <recommendedName>
        <fullName evidence="4">Nuclear transport factor 2 family protein</fullName>
    </recommendedName>
</protein>
<dbReference type="Proteomes" id="UP001143810">
    <property type="component" value="Unassembled WGS sequence"/>
</dbReference>
<dbReference type="Proteomes" id="UP001143192">
    <property type="component" value="Unassembled WGS sequence"/>
</dbReference>
<evidence type="ECO:0000313" key="3">
    <source>
        <dbReference type="Proteomes" id="UP001143192"/>
    </source>
</evidence>
<sequence length="99" mass="11600">MVLDNNNYAKVMQEGRSVTDVRRRREILKFVEDFRCYYNEKNINALEKVFSEDALIITGSVVMKKNMGDLSGGNMKIRYNKKTKQEYITFLSRTFDSNA</sequence>
<accession>A0A9X2NNQ5</accession>
<dbReference type="RefSeq" id="WP_148356337.1">
    <property type="nucleotide sequence ID" value="NZ_JAMZED010000002.1"/>
</dbReference>
<evidence type="ECO:0000313" key="2">
    <source>
        <dbReference type="EMBL" id="MCR6506646.1"/>
    </source>
</evidence>
<reference evidence="1" key="1">
    <citation type="journal article" date="2022" name="Arch. Microbiol.">
        <title>Bacteroides muris sp. nov. isolated from the cecum of wild-derived house mice.</title>
        <authorList>
            <person name="Fokt H."/>
            <person name="Unni R."/>
            <person name="Repnik U."/>
            <person name="Schmitz R.A."/>
            <person name="Bramkamp M."/>
            <person name="Baines J.F."/>
            <person name="Unterweger D."/>
        </authorList>
    </citation>
    <scope>NUCLEOTIDE SEQUENCE</scope>
    <source>
        <strain evidence="1">KH365_2</strain>
        <strain evidence="2">KH569_7</strain>
    </source>
</reference>
<keyword evidence="3" id="KW-1185">Reference proteome</keyword>
<gene>
    <name evidence="2" type="ORF">M1B78_00320</name>
    <name evidence="1" type="ORF">M1B79_01480</name>
</gene>
<evidence type="ECO:0008006" key="4">
    <source>
        <dbReference type="Google" id="ProtNLM"/>
    </source>
</evidence>
<evidence type="ECO:0000313" key="1">
    <source>
        <dbReference type="EMBL" id="MCR6503375.1"/>
    </source>
</evidence>
<name>A0A9X2NNQ5_9BACE</name>
<dbReference type="EMBL" id="JAMZED010000002">
    <property type="protein sequence ID" value="MCR6503375.1"/>
    <property type="molecule type" value="Genomic_DNA"/>
</dbReference>
<dbReference type="AlphaFoldDB" id="A0A9X2NNQ5"/>
<comment type="caution">
    <text evidence="1">The sequence shown here is derived from an EMBL/GenBank/DDBJ whole genome shotgun (WGS) entry which is preliminary data.</text>
</comment>
<organism evidence="1 3">
    <name type="scientific">Bacteroides muris</name>
    <name type="common">ex Fokt et al. 2023</name>
    <dbReference type="NCBI Taxonomy" id="2937417"/>
    <lineage>
        <taxon>Bacteria</taxon>
        <taxon>Pseudomonadati</taxon>
        <taxon>Bacteroidota</taxon>
        <taxon>Bacteroidia</taxon>
        <taxon>Bacteroidales</taxon>
        <taxon>Bacteroidaceae</taxon>
        <taxon>Bacteroides</taxon>
    </lineage>
</organism>
<dbReference type="EMBL" id="JAMZEE010000001">
    <property type="protein sequence ID" value="MCR6506646.1"/>
    <property type="molecule type" value="Genomic_DNA"/>
</dbReference>
<proteinExistence type="predicted"/>
<reference evidence="1" key="2">
    <citation type="submission" date="2022-04" db="EMBL/GenBank/DDBJ databases">
        <authorList>
            <person name="Fokt H."/>
            <person name="Baines J."/>
        </authorList>
    </citation>
    <scope>NUCLEOTIDE SEQUENCE</scope>
    <source>
        <strain evidence="1">KH365_2</strain>
        <strain evidence="2">KH569_7</strain>
    </source>
</reference>